<dbReference type="Gene3D" id="3.40.50.880">
    <property type="match status" value="1"/>
</dbReference>
<protein>
    <recommendedName>
        <fullName evidence="2">VWFA domain-containing protein</fullName>
    </recommendedName>
</protein>
<organism evidence="3 4">
    <name type="scientific">Sphingomonas pokkalii</name>
    <dbReference type="NCBI Taxonomy" id="2175090"/>
    <lineage>
        <taxon>Bacteria</taxon>
        <taxon>Pseudomonadati</taxon>
        <taxon>Pseudomonadota</taxon>
        <taxon>Alphaproteobacteria</taxon>
        <taxon>Sphingomonadales</taxon>
        <taxon>Sphingomonadaceae</taxon>
        <taxon>Sphingomonas</taxon>
    </lineage>
</organism>
<keyword evidence="1" id="KW-0472">Membrane</keyword>
<comment type="caution">
    <text evidence="3">The sequence shown here is derived from an EMBL/GenBank/DDBJ whole genome shotgun (WGS) entry which is preliminary data.</text>
</comment>
<dbReference type="Pfam" id="PF00092">
    <property type="entry name" value="VWA"/>
    <property type="match status" value="1"/>
</dbReference>
<dbReference type="Gene3D" id="3.40.50.410">
    <property type="entry name" value="von Willebrand factor, type A domain"/>
    <property type="match status" value="1"/>
</dbReference>
<dbReference type="PROSITE" id="PS50234">
    <property type="entry name" value="VWFA"/>
    <property type="match status" value="1"/>
</dbReference>
<evidence type="ECO:0000259" key="2">
    <source>
        <dbReference type="PROSITE" id="PS50234"/>
    </source>
</evidence>
<proteinExistence type="predicted"/>
<gene>
    <name evidence="3" type="ORF">DD559_08430</name>
</gene>
<feature type="domain" description="VWFA" evidence="2">
    <location>
        <begin position="380"/>
        <end position="547"/>
    </location>
</feature>
<dbReference type="InterPro" id="IPR002035">
    <property type="entry name" value="VWF_A"/>
</dbReference>
<accession>A0A2U0SD84</accession>
<dbReference type="PANTHER" id="PTHR37947:SF2">
    <property type="entry name" value="VON WILLEBRAND FACTOR TYPE A"/>
    <property type="match status" value="1"/>
</dbReference>
<reference evidence="3 4" key="1">
    <citation type="submission" date="2018-05" db="EMBL/GenBank/DDBJ databases">
        <title>Description of Sphingomonas pokkalii sp nov, isolated from the rhizosphere of saline tolerant pokkali rice and its draft genome analysis.</title>
        <authorList>
            <person name="Menon R."/>
            <person name="Kumari S."/>
            <person name="Rameshkumar N."/>
        </authorList>
    </citation>
    <scope>NUCLEOTIDE SEQUENCE [LARGE SCALE GENOMIC DNA]</scope>
    <source>
        <strain evidence="3 4">L3B27</strain>
    </source>
</reference>
<dbReference type="InterPro" id="IPR036465">
    <property type="entry name" value="vWFA_dom_sf"/>
</dbReference>
<dbReference type="SUPFAM" id="SSF52317">
    <property type="entry name" value="Class I glutamine amidotransferase-like"/>
    <property type="match status" value="1"/>
</dbReference>
<sequence length="819" mass="87257">MTLTFLYPQAAWLFALVPLLWLPMRQRPRWTHLGLRAAILAVLVLALMQPSLIRAHGPGVQVVILDQREALGTQGQQAARRAFDRLAATARGTLRVIQLGGTRGSGNGSQPPIVTDGSLSTALARALAEIPLATGGAVTVISGGRSTDRHWEDSVAALVRRGIPVNSIAVPGPAAAPFLAEVHVGTARVGETLRIEALVEGADDAPHRLTIDSGGRERAVSQPFAADGAARVVLTVPAEQAGFLPLRVTLDGKSRVETLAAVQPALPLLYVGARQTGGAAMLQQLLGAGFTVTAERPAALAGQVDPARWPLVVLDDVPAAQLPIEAQRRINRAVARDSTGLLASGGLSAFGSGGYAGTPLGAALPITARQQEKQIQPSVALAIVIDSSGSMQGERLELAKQIARQTVRKLAPNDWIGVVEFYGARQWSVPMHHATDIPDIERSIGRMQAQGASVLFPALQEALYGLKDVEARYRHILVISDGGVAEDRYQQLIRHIADSRINLSTVAVGGQIDDEKSMAEWARIGRGQFYSVPDEFSLIELDFKQPQTKPQPAYRAGSFALRAAPEDRGWGGSRIAAAPPLSGYVPAQLRPEAQALLRTAEGDPVLSSWQVGSGRVTALATEPLGGGTANWRSWPGYGGWLARVLAMTARRDPAFDVTIARRFDRLTVAVQRLGAASAGQERAPTLTLVDDSGRTLRTVAPLEARAPGLFEADFAWPSAQPARVEVRDGDRLVYAADAARSDLAPPDATPASMVLPMAIVSQRTGGWHRETPDLGPGALPAPTGLAATDLWPWFALLALTLYLAELGYRRWPSRGRPRT</sequence>
<dbReference type="AlphaFoldDB" id="A0A2U0SD84"/>
<dbReference type="SMART" id="SM00327">
    <property type="entry name" value="VWA"/>
    <property type="match status" value="1"/>
</dbReference>
<evidence type="ECO:0000256" key="1">
    <source>
        <dbReference type="SAM" id="Phobius"/>
    </source>
</evidence>
<dbReference type="SUPFAM" id="SSF53300">
    <property type="entry name" value="vWA-like"/>
    <property type="match status" value="1"/>
</dbReference>
<feature type="transmembrane region" description="Helical" evidence="1">
    <location>
        <begin position="34"/>
        <end position="53"/>
    </location>
</feature>
<keyword evidence="1" id="KW-0812">Transmembrane</keyword>
<keyword evidence="1" id="KW-1133">Transmembrane helix</keyword>
<dbReference type="EMBL" id="QENQ01000001">
    <property type="protein sequence ID" value="PVX29342.1"/>
    <property type="molecule type" value="Genomic_DNA"/>
</dbReference>
<dbReference type="RefSeq" id="WP_116468781.1">
    <property type="nucleotide sequence ID" value="NZ_QENQ01000001.1"/>
</dbReference>
<keyword evidence="4" id="KW-1185">Reference proteome</keyword>
<evidence type="ECO:0000313" key="4">
    <source>
        <dbReference type="Proteomes" id="UP000245890"/>
    </source>
</evidence>
<dbReference type="PANTHER" id="PTHR37947">
    <property type="entry name" value="BLL2462 PROTEIN"/>
    <property type="match status" value="1"/>
</dbReference>
<dbReference type="InterPro" id="IPR029062">
    <property type="entry name" value="Class_I_gatase-like"/>
</dbReference>
<name>A0A2U0SD84_9SPHN</name>
<dbReference type="OrthoDB" id="9784383at2"/>
<feature type="transmembrane region" description="Helical" evidence="1">
    <location>
        <begin position="6"/>
        <end position="22"/>
    </location>
</feature>
<dbReference type="Proteomes" id="UP000245890">
    <property type="component" value="Unassembled WGS sequence"/>
</dbReference>
<evidence type="ECO:0000313" key="3">
    <source>
        <dbReference type="EMBL" id="PVX29342.1"/>
    </source>
</evidence>